<keyword evidence="3 8" id="KW-0378">Hydrolase</keyword>
<keyword evidence="12" id="KW-1185">Reference proteome</keyword>
<comment type="caution">
    <text evidence="11">The sequence shown here is derived from an EMBL/GenBank/DDBJ whole genome shotgun (WGS) entry which is preliminary data.</text>
</comment>
<dbReference type="GO" id="GO:0005737">
    <property type="term" value="C:cytoplasm"/>
    <property type="evidence" value="ECO:0007669"/>
    <property type="project" value="UniProtKB-SubCell"/>
</dbReference>
<name>A0A9J6P9B3_9CLOT</name>
<evidence type="ECO:0000256" key="7">
    <source>
        <dbReference type="ARBA" id="ARBA00050038"/>
    </source>
</evidence>
<keyword evidence="8" id="KW-0963">Cytoplasm</keyword>
<dbReference type="PANTHER" id="PTHR17224:SF1">
    <property type="entry name" value="PEPTIDYL-TRNA HYDROLASE"/>
    <property type="match status" value="1"/>
</dbReference>
<dbReference type="CDD" id="cd00462">
    <property type="entry name" value="PTH"/>
    <property type="match status" value="1"/>
</dbReference>
<accession>A0A9J6P9B3</accession>
<keyword evidence="4 8" id="KW-0694">RNA-binding</keyword>
<dbReference type="HAMAP" id="MF_00083">
    <property type="entry name" value="Pept_tRNA_hydro_bact"/>
    <property type="match status" value="1"/>
</dbReference>
<dbReference type="GO" id="GO:0072344">
    <property type="term" value="P:rescue of stalled ribosome"/>
    <property type="evidence" value="ECO:0007669"/>
    <property type="project" value="UniProtKB-UniRule"/>
</dbReference>
<dbReference type="NCBIfam" id="TIGR00447">
    <property type="entry name" value="pth"/>
    <property type="match status" value="1"/>
</dbReference>
<evidence type="ECO:0000256" key="6">
    <source>
        <dbReference type="ARBA" id="ARBA00048707"/>
    </source>
</evidence>
<evidence type="ECO:0000256" key="9">
    <source>
        <dbReference type="RuleBase" id="RU000673"/>
    </source>
</evidence>
<evidence type="ECO:0000256" key="1">
    <source>
        <dbReference type="ARBA" id="ARBA00013260"/>
    </source>
</evidence>
<protein>
    <recommendedName>
        <fullName evidence="7 8">Peptidyl-tRNA hydrolase</fullName>
        <shortName evidence="8">Pth</shortName>
        <ecNumber evidence="1 8">3.1.1.29</ecNumber>
    </recommendedName>
</protein>
<dbReference type="PROSITE" id="PS01195">
    <property type="entry name" value="PEPT_TRNA_HYDROL_1"/>
    <property type="match status" value="1"/>
</dbReference>
<proteinExistence type="inferred from homology"/>
<dbReference type="Gene3D" id="3.40.50.1470">
    <property type="entry name" value="Peptidyl-tRNA hydrolase"/>
    <property type="match status" value="1"/>
</dbReference>
<dbReference type="GO" id="GO:0000049">
    <property type="term" value="F:tRNA binding"/>
    <property type="evidence" value="ECO:0007669"/>
    <property type="project" value="UniProtKB-UniRule"/>
</dbReference>
<dbReference type="EMBL" id="JAGSOJ010000005">
    <property type="protein sequence ID" value="MCM1992061.1"/>
    <property type="molecule type" value="Genomic_DNA"/>
</dbReference>
<comment type="catalytic activity">
    <reaction evidence="6 8 9">
        <text>an N-acyl-L-alpha-aminoacyl-tRNA + H2O = an N-acyl-L-amino acid + a tRNA + H(+)</text>
        <dbReference type="Rhea" id="RHEA:54448"/>
        <dbReference type="Rhea" id="RHEA-COMP:10123"/>
        <dbReference type="Rhea" id="RHEA-COMP:13883"/>
        <dbReference type="ChEBI" id="CHEBI:15377"/>
        <dbReference type="ChEBI" id="CHEBI:15378"/>
        <dbReference type="ChEBI" id="CHEBI:59874"/>
        <dbReference type="ChEBI" id="CHEBI:78442"/>
        <dbReference type="ChEBI" id="CHEBI:138191"/>
        <dbReference type="EC" id="3.1.1.29"/>
    </reaction>
</comment>
<feature type="binding site" evidence="8">
    <location>
        <position position="112"/>
    </location>
    <ligand>
        <name>tRNA</name>
        <dbReference type="ChEBI" id="CHEBI:17843"/>
    </ligand>
</feature>
<feature type="binding site" evidence="8">
    <location>
        <position position="14"/>
    </location>
    <ligand>
        <name>tRNA</name>
        <dbReference type="ChEBI" id="CHEBI:17843"/>
    </ligand>
</feature>
<comment type="subunit">
    <text evidence="8">Monomer.</text>
</comment>
<evidence type="ECO:0000256" key="8">
    <source>
        <dbReference type="HAMAP-Rule" id="MF_00083"/>
    </source>
</evidence>
<comment type="similarity">
    <text evidence="5 8 10">Belongs to the PTH family.</text>
</comment>
<dbReference type="EC" id="3.1.1.29" evidence="1 8"/>
<dbReference type="GO" id="GO:0006515">
    <property type="term" value="P:protein quality control for misfolded or incompletely synthesized proteins"/>
    <property type="evidence" value="ECO:0007669"/>
    <property type="project" value="UniProtKB-UniRule"/>
</dbReference>
<dbReference type="SUPFAM" id="SSF53178">
    <property type="entry name" value="Peptidyl-tRNA hydrolase-like"/>
    <property type="match status" value="1"/>
</dbReference>
<evidence type="ECO:0000256" key="5">
    <source>
        <dbReference type="ARBA" id="ARBA00038063"/>
    </source>
</evidence>
<comment type="function">
    <text evidence="8">Hydrolyzes ribosome-free peptidyl-tRNAs (with 1 or more amino acids incorporated), which drop off the ribosome during protein synthesis, or as a result of ribosome stalling.</text>
</comment>
<organism evidence="11 12">
    <name type="scientific">Oceanirhabdus seepicola</name>
    <dbReference type="NCBI Taxonomy" id="2828781"/>
    <lineage>
        <taxon>Bacteria</taxon>
        <taxon>Bacillati</taxon>
        <taxon>Bacillota</taxon>
        <taxon>Clostridia</taxon>
        <taxon>Eubacteriales</taxon>
        <taxon>Clostridiaceae</taxon>
        <taxon>Oceanirhabdus</taxon>
    </lineage>
</organism>
<dbReference type="InterPro" id="IPR018171">
    <property type="entry name" value="Pept_tRNA_hydro_CS"/>
</dbReference>
<reference evidence="11" key="1">
    <citation type="journal article" date="2021" name="mSystems">
        <title>Bacteria and Archaea Synergistically Convert Glycine Betaine to Biogenic Methane in the Formosa Cold Seep of the South China Sea.</title>
        <authorList>
            <person name="Li L."/>
            <person name="Zhang W."/>
            <person name="Zhang S."/>
            <person name="Song L."/>
            <person name="Sun Q."/>
            <person name="Zhang H."/>
            <person name="Xiang H."/>
            <person name="Dong X."/>
        </authorList>
    </citation>
    <scope>NUCLEOTIDE SEQUENCE</scope>
    <source>
        <strain evidence="11">ZWT</strain>
    </source>
</reference>
<feature type="active site" description="Proton acceptor" evidence="8">
    <location>
        <position position="19"/>
    </location>
</feature>
<dbReference type="InterPro" id="IPR036416">
    <property type="entry name" value="Pept_tRNA_hydro_sf"/>
</dbReference>
<feature type="binding site" evidence="8">
    <location>
        <position position="66"/>
    </location>
    <ligand>
        <name>tRNA</name>
        <dbReference type="ChEBI" id="CHEBI:17843"/>
    </ligand>
</feature>
<dbReference type="Proteomes" id="UP001056429">
    <property type="component" value="Unassembled WGS sequence"/>
</dbReference>
<reference evidence="11" key="2">
    <citation type="submission" date="2021-04" db="EMBL/GenBank/DDBJ databases">
        <authorList>
            <person name="Dong X."/>
        </authorList>
    </citation>
    <scope>NUCLEOTIDE SEQUENCE</scope>
    <source>
        <strain evidence="11">ZWT</strain>
    </source>
</reference>
<gene>
    <name evidence="8 11" type="primary">pth</name>
    <name evidence="11" type="ORF">KDK92_20220</name>
</gene>
<dbReference type="Pfam" id="PF01195">
    <property type="entry name" value="Pept_tRNA_hydro"/>
    <property type="match status" value="1"/>
</dbReference>
<comment type="subcellular location">
    <subcellularLocation>
        <location evidence="8">Cytoplasm</location>
    </subcellularLocation>
</comment>
<dbReference type="FunFam" id="3.40.50.1470:FF:000001">
    <property type="entry name" value="Peptidyl-tRNA hydrolase"/>
    <property type="match status" value="1"/>
</dbReference>
<dbReference type="PANTHER" id="PTHR17224">
    <property type="entry name" value="PEPTIDYL-TRNA HYDROLASE"/>
    <property type="match status" value="1"/>
</dbReference>
<dbReference type="GO" id="GO:0004045">
    <property type="term" value="F:peptidyl-tRNA hydrolase activity"/>
    <property type="evidence" value="ECO:0007669"/>
    <property type="project" value="UniProtKB-UniRule"/>
</dbReference>
<evidence type="ECO:0000256" key="10">
    <source>
        <dbReference type="RuleBase" id="RU004320"/>
    </source>
</evidence>
<feature type="site" description="Discriminates between blocked and unblocked aminoacyl-tRNA" evidence="8">
    <location>
        <position position="9"/>
    </location>
</feature>
<dbReference type="InterPro" id="IPR001328">
    <property type="entry name" value="Pept_tRNA_hydro"/>
</dbReference>
<evidence type="ECO:0000313" key="12">
    <source>
        <dbReference type="Proteomes" id="UP001056429"/>
    </source>
</evidence>
<dbReference type="AlphaFoldDB" id="A0A9J6P9B3"/>
<evidence type="ECO:0000313" key="11">
    <source>
        <dbReference type="EMBL" id="MCM1992061.1"/>
    </source>
</evidence>
<evidence type="ECO:0000256" key="2">
    <source>
        <dbReference type="ARBA" id="ARBA00022555"/>
    </source>
</evidence>
<dbReference type="RefSeq" id="WP_250861210.1">
    <property type="nucleotide sequence ID" value="NZ_JAGSOJ010000005.1"/>
</dbReference>
<evidence type="ECO:0000256" key="4">
    <source>
        <dbReference type="ARBA" id="ARBA00022884"/>
    </source>
</evidence>
<sequence length="189" mass="21436">MYLVVGLGNPGVEYENTRHNVGFKVIDKLIDMYKISMDRKKFKGICVDLRIGSEKVILLKPQTYMNLSGESVVEVVNYFDIPNENIIVLHDDVSIDVGRLRIRKNGSSGGQNGIKNIIKMLNSDEFNRVKIGVGKAQHDMISHVLGKFPTEEEEVMEKVYDQVVKSVVYMIENNVDKAMNVFNGYNAYN</sequence>
<keyword evidence="2 8" id="KW-0820">tRNA-binding</keyword>
<comment type="function">
    <text evidence="8">Catalyzes the release of premature peptidyl moieties from peptidyl-tRNA molecules trapped in stalled 50S ribosomal subunits, and thus maintains levels of free tRNAs and 50S ribosomes.</text>
</comment>
<feature type="site" description="Stabilizes the basic form of H active site to accept a proton" evidence="8">
    <location>
        <position position="91"/>
    </location>
</feature>
<evidence type="ECO:0000256" key="3">
    <source>
        <dbReference type="ARBA" id="ARBA00022801"/>
    </source>
</evidence>
<feature type="binding site" evidence="8">
    <location>
        <position position="64"/>
    </location>
    <ligand>
        <name>tRNA</name>
        <dbReference type="ChEBI" id="CHEBI:17843"/>
    </ligand>
</feature>